<evidence type="ECO:0000313" key="3">
    <source>
        <dbReference type="EMBL" id="MEE7459598.1"/>
    </source>
</evidence>
<comment type="caution">
    <text evidence="3">The sequence shown here is derived from an EMBL/GenBank/DDBJ whole genome shotgun (WGS) entry which is preliminary data.</text>
</comment>
<dbReference type="InterPro" id="IPR017792">
    <property type="entry name" value="UAAP1"/>
</dbReference>
<feature type="domain" description="DUF1989" evidence="2">
    <location>
        <begin position="50"/>
        <end position="214"/>
    </location>
</feature>
<evidence type="ECO:0000313" key="4">
    <source>
        <dbReference type="Proteomes" id="UP001349262"/>
    </source>
</evidence>
<gene>
    <name evidence="3" type="ORF">MRSR164_23255</name>
</gene>
<evidence type="ECO:0000259" key="2">
    <source>
        <dbReference type="Pfam" id="PF09347"/>
    </source>
</evidence>
<dbReference type="PANTHER" id="PTHR31527:SF0">
    <property type="entry name" value="RE64534P"/>
    <property type="match status" value="1"/>
</dbReference>
<evidence type="ECO:0000256" key="1">
    <source>
        <dbReference type="SAM" id="MobiDB-lite"/>
    </source>
</evidence>
<feature type="compositionally biased region" description="Basic and acidic residues" evidence="1">
    <location>
        <begin position="10"/>
        <end position="20"/>
    </location>
</feature>
<dbReference type="NCBIfam" id="TIGR03425">
    <property type="entry name" value="urea_degr_2"/>
    <property type="match status" value="1"/>
</dbReference>
<dbReference type="InterPro" id="IPR018959">
    <property type="entry name" value="DUF1989"/>
</dbReference>
<accession>A0ABU7TGP6</accession>
<dbReference type="EMBL" id="MLBY01000005">
    <property type="protein sequence ID" value="MEE7459598.1"/>
    <property type="molecule type" value="Genomic_DNA"/>
</dbReference>
<keyword evidence="4" id="KW-1185">Reference proteome</keyword>
<organism evidence="3 4">
    <name type="scientific">Methylobacterium radiotolerans</name>
    <dbReference type="NCBI Taxonomy" id="31998"/>
    <lineage>
        <taxon>Bacteria</taxon>
        <taxon>Pseudomonadati</taxon>
        <taxon>Pseudomonadota</taxon>
        <taxon>Alphaproteobacteria</taxon>
        <taxon>Hyphomicrobiales</taxon>
        <taxon>Methylobacteriaceae</taxon>
        <taxon>Methylobacterium</taxon>
    </lineage>
</organism>
<protein>
    <submittedName>
        <fullName evidence="3">Urea carboxylase</fullName>
    </submittedName>
</protein>
<dbReference type="Pfam" id="PF09347">
    <property type="entry name" value="DUF1989"/>
    <property type="match status" value="1"/>
</dbReference>
<dbReference type="PANTHER" id="PTHR31527">
    <property type="entry name" value="RE64534P"/>
    <property type="match status" value="1"/>
</dbReference>
<dbReference type="Proteomes" id="UP001349262">
    <property type="component" value="Unassembled WGS sequence"/>
</dbReference>
<reference evidence="3 4" key="1">
    <citation type="journal article" date="2012" name="Genet. Mol. Biol.">
        <title>Analysis of 16S rRNA and mxaF genes revealing insights into Methylobacterium niche-specific plant association.</title>
        <authorList>
            <person name="Dourado M.N."/>
            <person name="Andreote F.D."/>
            <person name="Dini-Andreote F."/>
            <person name="Conti R."/>
            <person name="Araujo J.M."/>
            <person name="Araujo W.L."/>
        </authorList>
    </citation>
    <scope>NUCLEOTIDE SEQUENCE [LARGE SCALE GENOMIC DNA]</scope>
    <source>
        <strain evidence="3 4">SR1.6/4</strain>
    </source>
</reference>
<name>A0ABU7TGP6_9HYPH</name>
<proteinExistence type="predicted"/>
<sequence length="270" mass="28701">MSDEASQIAENRRRYEELKRAGQGHAPRALPGPSPRGPVPLDQGAILHRETIPGGWYWTTALKAGEAIRLGLDHGPSSVALVAWSAADTSERLNTADTVKVQWTAALTKGRVLFSDMGRVMLSIIEDSCGAHDALTGGSNATSNGARYAGGPHRNTRDNLVLAALKSGLERRDIPACIAFFAPVIVGPEGRFAWNAAGRRAGDFVDLRAEMDLIVTLSNCPHPLDPAPDYAPNPVAVTRFQASPPAADDLCRTATIEAVRGFENNAAAGF</sequence>
<feature type="region of interest" description="Disordered" evidence="1">
    <location>
        <begin position="1"/>
        <end position="42"/>
    </location>
</feature>